<sequence length="708" mass="77665">MKKRWDLKNVKKRTNIKPIVEKAKVLFSKLKIEKQDASKATSVNKGKSIGTKILSSFIIGVLVFVSIVGVSSYVISNNIIKGKVEDASAQTIVQAGDKLDFALSKYTSLIQEKLADEEFFTNLSSVAKYNNDLSDYEYIKVMNSIADELNKATYTDSNVGIQLIHIENSIVFSTGVNQDDEGILNSEWYSKAKESTEDVWIGGTEAGTSGVNDESTVSFARKLTVNQANSYVIAVDIDATYFKELFSNVSFGDNTVKVVDGENNIVFSYNDEEINTKNDYAMDVDTESNVVESGDLLVFQYDSNVSDWYLVGAVSSSELTKDTKIIFYITIGIILFSVIVAFFVGRMIVKSISAPLGELTNLMSEASAGDLRVRSELTGRKDEIGSLTTSFNHMLEMISDMMVKTKESSNKVLKAATDLTDVSKVTSQSAKEVAAASEEIATGATTLTEEAEIGNNLAVQINDEVENVYRNNDAMEKYAQEVLEVSNKGIDKMSELVEQTERGEQITTALVGRTVVLKESTKNIIDVMVILKKISDRTNLLSLNAAIEAARAGEAGKGFAVVADEIRKLSEQSKQSIDAVGGIVDAITVEINKTLEMLEEANPVFKEQVNKAKETDEILNHVGRNMSDFTSKIQLVSSSINELRESQQKLSDTIAHVSATAEESSAISEEVSASTEEQLKMSDSLVFTSDELKVMSEELQALLEQFKL</sequence>
<dbReference type="GO" id="GO:0007165">
    <property type="term" value="P:signal transduction"/>
    <property type="evidence" value="ECO:0007669"/>
    <property type="project" value="UniProtKB-KW"/>
</dbReference>
<feature type="transmembrane region" description="Helical" evidence="7">
    <location>
        <begin position="53"/>
        <end position="75"/>
    </location>
</feature>
<dbReference type="RefSeq" id="WP_259869727.1">
    <property type="nucleotide sequence ID" value="NZ_JAMQJZ010000002.1"/>
</dbReference>
<evidence type="ECO:0000256" key="3">
    <source>
        <dbReference type="ARBA" id="ARBA00023136"/>
    </source>
</evidence>
<dbReference type="InterPro" id="IPR003660">
    <property type="entry name" value="HAMP_dom"/>
</dbReference>
<evidence type="ECO:0000256" key="1">
    <source>
        <dbReference type="ARBA" id="ARBA00004236"/>
    </source>
</evidence>
<gene>
    <name evidence="10" type="ORF">NC661_03645</name>
</gene>
<feature type="domain" description="HAMP" evidence="9">
    <location>
        <begin position="350"/>
        <end position="403"/>
    </location>
</feature>
<dbReference type="PANTHER" id="PTHR32089">
    <property type="entry name" value="METHYL-ACCEPTING CHEMOTAXIS PROTEIN MCPB"/>
    <property type="match status" value="1"/>
</dbReference>
<dbReference type="Gene3D" id="1.10.287.950">
    <property type="entry name" value="Methyl-accepting chemotaxis protein"/>
    <property type="match status" value="1"/>
</dbReference>
<evidence type="ECO:0000256" key="5">
    <source>
        <dbReference type="ARBA" id="ARBA00029447"/>
    </source>
</evidence>
<evidence type="ECO:0000259" key="9">
    <source>
        <dbReference type="PROSITE" id="PS50885"/>
    </source>
</evidence>
<dbReference type="GO" id="GO:0005886">
    <property type="term" value="C:plasma membrane"/>
    <property type="evidence" value="ECO:0007669"/>
    <property type="project" value="UniProtKB-SubCell"/>
</dbReference>
<dbReference type="SMART" id="SM00304">
    <property type="entry name" value="HAMP"/>
    <property type="match status" value="1"/>
</dbReference>
<dbReference type="Proteomes" id="UP001145072">
    <property type="component" value="Unassembled WGS sequence"/>
</dbReference>
<accession>A0A9X4AGZ6</accession>
<evidence type="ECO:0000313" key="10">
    <source>
        <dbReference type="EMBL" id="MDC3419456.1"/>
    </source>
</evidence>
<feature type="transmembrane region" description="Helical" evidence="7">
    <location>
        <begin position="325"/>
        <end position="344"/>
    </location>
</feature>
<evidence type="ECO:0000313" key="11">
    <source>
        <dbReference type="Proteomes" id="UP001145072"/>
    </source>
</evidence>
<dbReference type="Pfam" id="PF00015">
    <property type="entry name" value="MCPsignal"/>
    <property type="match status" value="1"/>
</dbReference>
<protein>
    <submittedName>
        <fullName evidence="10">Methyl-accepting chemotaxis protein</fullName>
    </submittedName>
</protein>
<feature type="domain" description="Methyl-accepting transducer" evidence="8">
    <location>
        <begin position="422"/>
        <end position="679"/>
    </location>
</feature>
<evidence type="ECO:0000256" key="6">
    <source>
        <dbReference type="PROSITE-ProRule" id="PRU00284"/>
    </source>
</evidence>
<reference evidence="10" key="1">
    <citation type="submission" date="2022-06" db="EMBL/GenBank/DDBJ databases">
        <title>Aquibacillus sp. a new bacterium isolated from soil saline samples.</title>
        <authorList>
            <person name="Galisteo C."/>
            <person name="De La Haba R."/>
            <person name="Sanchez-Porro C."/>
            <person name="Ventosa A."/>
        </authorList>
    </citation>
    <scope>NUCLEOTIDE SEQUENCE</scope>
    <source>
        <strain evidence="10">JCM 12387</strain>
    </source>
</reference>
<keyword evidence="3 7" id="KW-0472">Membrane</keyword>
<keyword evidence="4 6" id="KW-0807">Transducer</keyword>
<dbReference type="Gene3D" id="6.10.340.10">
    <property type="match status" value="1"/>
</dbReference>
<evidence type="ECO:0000256" key="2">
    <source>
        <dbReference type="ARBA" id="ARBA00022475"/>
    </source>
</evidence>
<keyword evidence="11" id="KW-1185">Reference proteome</keyword>
<dbReference type="PANTHER" id="PTHR32089:SF112">
    <property type="entry name" value="LYSOZYME-LIKE PROTEIN-RELATED"/>
    <property type="match status" value="1"/>
</dbReference>
<dbReference type="SMART" id="SM00283">
    <property type="entry name" value="MA"/>
    <property type="match status" value="1"/>
</dbReference>
<comment type="caution">
    <text evidence="10">The sequence shown here is derived from an EMBL/GenBank/DDBJ whole genome shotgun (WGS) entry which is preliminary data.</text>
</comment>
<evidence type="ECO:0000256" key="7">
    <source>
        <dbReference type="SAM" id="Phobius"/>
    </source>
</evidence>
<evidence type="ECO:0000256" key="4">
    <source>
        <dbReference type="ARBA" id="ARBA00023224"/>
    </source>
</evidence>
<proteinExistence type="inferred from homology"/>
<dbReference type="EMBL" id="JAMQJZ010000002">
    <property type="protein sequence ID" value="MDC3419456.1"/>
    <property type="molecule type" value="Genomic_DNA"/>
</dbReference>
<keyword evidence="7" id="KW-0812">Transmembrane</keyword>
<name>A0A9X4AGZ6_9BACI</name>
<dbReference type="PROSITE" id="PS50111">
    <property type="entry name" value="CHEMOTAXIS_TRANSDUC_2"/>
    <property type="match status" value="1"/>
</dbReference>
<organism evidence="10 11">
    <name type="scientific">Aquibacillus koreensis</name>
    <dbReference type="NCBI Taxonomy" id="279446"/>
    <lineage>
        <taxon>Bacteria</taxon>
        <taxon>Bacillati</taxon>
        <taxon>Bacillota</taxon>
        <taxon>Bacilli</taxon>
        <taxon>Bacillales</taxon>
        <taxon>Bacillaceae</taxon>
        <taxon>Aquibacillus</taxon>
    </lineage>
</organism>
<dbReference type="AlphaFoldDB" id="A0A9X4AGZ6"/>
<dbReference type="SUPFAM" id="SSF58104">
    <property type="entry name" value="Methyl-accepting chemotaxis protein (MCP) signaling domain"/>
    <property type="match status" value="1"/>
</dbReference>
<dbReference type="Pfam" id="PF00672">
    <property type="entry name" value="HAMP"/>
    <property type="match status" value="1"/>
</dbReference>
<comment type="subcellular location">
    <subcellularLocation>
        <location evidence="1">Cell membrane</location>
    </subcellularLocation>
</comment>
<keyword evidence="2" id="KW-1003">Cell membrane</keyword>
<dbReference type="PROSITE" id="PS50885">
    <property type="entry name" value="HAMP"/>
    <property type="match status" value="1"/>
</dbReference>
<dbReference type="InterPro" id="IPR004089">
    <property type="entry name" value="MCPsignal_dom"/>
</dbReference>
<keyword evidence="7" id="KW-1133">Transmembrane helix</keyword>
<comment type="similarity">
    <text evidence="5">Belongs to the methyl-accepting chemotaxis (MCP) protein family.</text>
</comment>
<evidence type="ECO:0000259" key="8">
    <source>
        <dbReference type="PROSITE" id="PS50111"/>
    </source>
</evidence>
<dbReference type="CDD" id="cd06225">
    <property type="entry name" value="HAMP"/>
    <property type="match status" value="1"/>
</dbReference>